<evidence type="ECO:0000313" key="9">
    <source>
        <dbReference type="EMBL" id="KIJ93607.1"/>
    </source>
</evidence>
<dbReference type="InterPro" id="IPR036390">
    <property type="entry name" value="WH_DNA-bd_sf"/>
</dbReference>
<dbReference type="AlphaFoldDB" id="A0A0C9XBJ4"/>
<keyword evidence="10" id="KW-1185">Reference proteome</keyword>
<evidence type="ECO:0000256" key="2">
    <source>
        <dbReference type="ARBA" id="ARBA00004496"/>
    </source>
</evidence>
<dbReference type="OrthoDB" id="422427at2759"/>
<dbReference type="Proteomes" id="UP000054477">
    <property type="component" value="Unassembled WGS sequence"/>
</dbReference>
<dbReference type="Pfam" id="PF10602">
    <property type="entry name" value="RPN7"/>
    <property type="match status" value="1"/>
</dbReference>
<gene>
    <name evidence="9" type="ORF">K443DRAFT_684425</name>
</gene>
<dbReference type="PANTHER" id="PTHR14145:SF2">
    <property type="entry name" value="COP9 SIGNALOSOME COMPLEX SUBUNIT 1"/>
    <property type="match status" value="1"/>
</dbReference>
<dbReference type="HOGENOM" id="CLU_022348_1_0_1"/>
<dbReference type="SMART" id="SM00088">
    <property type="entry name" value="PINT"/>
    <property type="match status" value="1"/>
</dbReference>
<organism evidence="9 10">
    <name type="scientific">Laccaria amethystina LaAM-08-1</name>
    <dbReference type="NCBI Taxonomy" id="1095629"/>
    <lineage>
        <taxon>Eukaryota</taxon>
        <taxon>Fungi</taxon>
        <taxon>Dikarya</taxon>
        <taxon>Basidiomycota</taxon>
        <taxon>Agaricomycotina</taxon>
        <taxon>Agaricomycetes</taxon>
        <taxon>Agaricomycetidae</taxon>
        <taxon>Agaricales</taxon>
        <taxon>Agaricineae</taxon>
        <taxon>Hydnangiaceae</taxon>
        <taxon>Laccaria</taxon>
    </lineage>
</organism>
<dbReference type="InterPro" id="IPR000717">
    <property type="entry name" value="PCI_dom"/>
</dbReference>
<evidence type="ECO:0000256" key="4">
    <source>
        <dbReference type="ARBA" id="ARBA00022490"/>
    </source>
</evidence>
<reference evidence="9 10" key="1">
    <citation type="submission" date="2014-04" db="EMBL/GenBank/DDBJ databases">
        <authorList>
            <consortium name="DOE Joint Genome Institute"/>
            <person name="Kuo A."/>
            <person name="Kohler A."/>
            <person name="Nagy L.G."/>
            <person name="Floudas D."/>
            <person name="Copeland A."/>
            <person name="Barry K.W."/>
            <person name="Cichocki N."/>
            <person name="Veneault-Fourrey C."/>
            <person name="LaButti K."/>
            <person name="Lindquist E.A."/>
            <person name="Lipzen A."/>
            <person name="Lundell T."/>
            <person name="Morin E."/>
            <person name="Murat C."/>
            <person name="Sun H."/>
            <person name="Tunlid A."/>
            <person name="Henrissat B."/>
            <person name="Grigoriev I.V."/>
            <person name="Hibbett D.S."/>
            <person name="Martin F."/>
            <person name="Nordberg H.P."/>
            <person name="Cantor M.N."/>
            <person name="Hua S.X."/>
        </authorList>
    </citation>
    <scope>NUCLEOTIDE SEQUENCE [LARGE SCALE GENOMIC DNA]</scope>
    <source>
        <strain evidence="9 10">LaAM-08-1</strain>
    </source>
</reference>
<sequence length="500" mass="55568">MDVDIVEESQQGGSGQSPRRPIIVPVDDAHPFDLEGYIANYTDRTAIDRLIHIVTICPSIATEAFQLCVQHIHQSRDPTLYQALLTAYEQTSSALDMPLPNPLDLAQLDTKWMDEIIAKNQAERTKLEVELKTYSNNMIKESIRMAHRDLGDFYRSTGDYATSLKHYTKSREFCTTSQHVLDMCLSILELMIEQRNYSHLTTYVFKADAALDSAASAAASSSNTSGDLAMATTAAGAAKKKGTLGSGSSAERDTYQSKLDLASALSYLGQANYEKAAQCFLKLGPAKDFGDWVGKLIAPGDIAIFGTLCALASFSRSAIKSRVLENSVFGAYIEQEPYIRELIEAYMNSNFKTVLELLSRYSTRHYVDIHLCPHVHDLTNLIRNWAVVLYFQPFATIKLERMSAAFGWTVEEVEQQVVALIQSGAIQARVDSQNKILQAKKTDYRAELFARTIKAGKSMQATNRKLLLRMRLQQAELVIKPPKGSAHHNALTDFLQSGGD</sequence>
<comment type="subcellular location">
    <subcellularLocation>
        <location evidence="2">Cytoplasm</location>
    </subcellularLocation>
    <subcellularLocation>
        <location evidence="1">Nucleus</location>
    </subcellularLocation>
</comment>
<dbReference type="InterPro" id="IPR045135">
    <property type="entry name" value="Rpn7_N"/>
</dbReference>
<dbReference type="GO" id="GO:0005737">
    <property type="term" value="C:cytoplasm"/>
    <property type="evidence" value="ECO:0007669"/>
    <property type="project" value="UniProtKB-SubCell"/>
</dbReference>
<dbReference type="PROSITE" id="PS50250">
    <property type="entry name" value="PCI"/>
    <property type="match status" value="1"/>
</dbReference>
<dbReference type="Gene3D" id="1.25.40.570">
    <property type="match status" value="1"/>
</dbReference>
<dbReference type="STRING" id="1095629.A0A0C9XBJ4"/>
<dbReference type="SUPFAM" id="SSF46785">
    <property type="entry name" value="Winged helix' DNA-binding domain"/>
    <property type="match status" value="1"/>
</dbReference>
<proteinExistence type="inferred from homology"/>
<keyword evidence="5" id="KW-0736">Signalosome</keyword>
<name>A0A0C9XBJ4_9AGAR</name>
<reference evidence="10" key="2">
    <citation type="submission" date="2015-01" db="EMBL/GenBank/DDBJ databases">
        <title>Evolutionary Origins and Diversification of the Mycorrhizal Mutualists.</title>
        <authorList>
            <consortium name="DOE Joint Genome Institute"/>
            <consortium name="Mycorrhizal Genomics Consortium"/>
            <person name="Kohler A."/>
            <person name="Kuo A."/>
            <person name="Nagy L.G."/>
            <person name="Floudas D."/>
            <person name="Copeland A."/>
            <person name="Barry K.W."/>
            <person name="Cichocki N."/>
            <person name="Veneault-Fourrey C."/>
            <person name="LaButti K."/>
            <person name="Lindquist E.A."/>
            <person name="Lipzen A."/>
            <person name="Lundell T."/>
            <person name="Morin E."/>
            <person name="Murat C."/>
            <person name="Riley R."/>
            <person name="Ohm R."/>
            <person name="Sun H."/>
            <person name="Tunlid A."/>
            <person name="Henrissat B."/>
            <person name="Grigoriev I.V."/>
            <person name="Hibbett D.S."/>
            <person name="Martin F."/>
        </authorList>
    </citation>
    <scope>NUCLEOTIDE SEQUENCE [LARGE SCALE GENOMIC DNA]</scope>
    <source>
        <strain evidence="10">LaAM-08-1</strain>
    </source>
</reference>
<evidence type="ECO:0000256" key="3">
    <source>
        <dbReference type="ARBA" id="ARBA00008793"/>
    </source>
</evidence>
<evidence type="ECO:0000256" key="1">
    <source>
        <dbReference type="ARBA" id="ARBA00004123"/>
    </source>
</evidence>
<feature type="domain" description="PCI" evidence="8">
    <location>
        <begin position="243"/>
        <end position="444"/>
    </location>
</feature>
<dbReference type="EMBL" id="KN838834">
    <property type="protein sequence ID" value="KIJ93607.1"/>
    <property type="molecule type" value="Genomic_DNA"/>
</dbReference>
<comment type="similarity">
    <text evidence="3">Belongs to the CSN1 family.</text>
</comment>
<feature type="region of interest" description="Disordered" evidence="7">
    <location>
        <begin position="1"/>
        <end position="22"/>
    </location>
</feature>
<dbReference type="GO" id="GO:0008180">
    <property type="term" value="C:COP9 signalosome"/>
    <property type="evidence" value="ECO:0007669"/>
    <property type="project" value="UniProtKB-KW"/>
</dbReference>
<evidence type="ECO:0000256" key="6">
    <source>
        <dbReference type="ARBA" id="ARBA00023242"/>
    </source>
</evidence>
<dbReference type="Pfam" id="PF01399">
    <property type="entry name" value="PCI"/>
    <property type="match status" value="1"/>
</dbReference>
<protein>
    <recommendedName>
        <fullName evidence="8">PCI domain-containing protein</fullName>
    </recommendedName>
</protein>
<keyword evidence="6" id="KW-0539">Nucleus</keyword>
<evidence type="ECO:0000256" key="5">
    <source>
        <dbReference type="ARBA" id="ARBA00022790"/>
    </source>
</evidence>
<dbReference type="InterPro" id="IPR019585">
    <property type="entry name" value="Rpn7/CSN1"/>
</dbReference>
<keyword evidence="4" id="KW-0963">Cytoplasm</keyword>
<evidence type="ECO:0000313" key="10">
    <source>
        <dbReference type="Proteomes" id="UP000054477"/>
    </source>
</evidence>
<evidence type="ECO:0000259" key="8">
    <source>
        <dbReference type="PROSITE" id="PS50250"/>
    </source>
</evidence>
<evidence type="ECO:0000256" key="7">
    <source>
        <dbReference type="SAM" id="MobiDB-lite"/>
    </source>
</evidence>
<dbReference type="PANTHER" id="PTHR14145">
    <property type="entry name" value="26S PROTESOME SUBUNIT 6"/>
    <property type="match status" value="1"/>
</dbReference>
<accession>A0A0C9XBJ4</accession>